<dbReference type="PATRIC" id="fig|1230458.4.peg.3663"/>
<evidence type="ECO:0000256" key="1">
    <source>
        <dbReference type="SAM" id="MobiDB-lite"/>
    </source>
</evidence>
<sequence>MLNDIDDLHEDGVDFISLKENIDLTTAQESSFSTSSAHLTSSGPTSRESARTRWSNVAERKASRSVARRNSNQVYEWREKGLSYGEIATLAGEIFDTDVTRQTIYRYC</sequence>
<feature type="region of interest" description="Disordered" evidence="1">
    <location>
        <begin position="28"/>
        <end position="54"/>
    </location>
</feature>
<accession>L9ZMY8</accession>
<evidence type="ECO:0000313" key="2">
    <source>
        <dbReference type="EMBL" id="ELY86493.1"/>
    </source>
</evidence>
<organism evidence="2 3">
    <name type="scientific">Natrialba taiwanensis DSM 12281</name>
    <dbReference type="NCBI Taxonomy" id="1230458"/>
    <lineage>
        <taxon>Archaea</taxon>
        <taxon>Methanobacteriati</taxon>
        <taxon>Methanobacteriota</taxon>
        <taxon>Stenosarchaea group</taxon>
        <taxon>Halobacteria</taxon>
        <taxon>Halobacteriales</taxon>
        <taxon>Natrialbaceae</taxon>
        <taxon>Natrialba</taxon>
    </lineage>
</organism>
<reference evidence="2 3" key="1">
    <citation type="journal article" date="2014" name="PLoS Genet.">
        <title>Phylogenetically driven sequencing of extremely halophilic archaea reveals strategies for static and dynamic osmo-response.</title>
        <authorList>
            <person name="Becker E.A."/>
            <person name="Seitzer P.M."/>
            <person name="Tritt A."/>
            <person name="Larsen D."/>
            <person name="Krusor M."/>
            <person name="Yao A.I."/>
            <person name="Wu D."/>
            <person name="Madern D."/>
            <person name="Eisen J.A."/>
            <person name="Darling A.E."/>
            <person name="Facciotti M.T."/>
        </authorList>
    </citation>
    <scope>NUCLEOTIDE SEQUENCE [LARGE SCALE GENOMIC DNA]</scope>
    <source>
        <strain evidence="2 3">DSM 12281</strain>
    </source>
</reference>
<evidence type="ECO:0000313" key="3">
    <source>
        <dbReference type="Proteomes" id="UP000011648"/>
    </source>
</evidence>
<gene>
    <name evidence="2" type="ORF">C484_18107</name>
</gene>
<dbReference type="Proteomes" id="UP000011648">
    <property type="component" value="Unassembled WGS sequence"/>
</dbReference>
<protein>
    <submittedName>
        <fullName evidence="2">Uncharacterized protein</fullName>
    </submittedName>
</protein>
<dbReference type="EMBL" id="AOIL01000057">
    <property type="protein sequence ID" value="ELY86493.1"/>
    <property type="molecule type" value="Genomic_DNA"/>
</dbReference>
<comment type="caution">
    <text evidence="2">The sequence shown here is derived from an EMBL/GenBank/DDBJ whole genome shotgun (WGS) entry which is preliminary data.</text>
</comment>
<name>L9ZMY8_9EURY</name>
<proteinExistence type="predicted"/>
<feature type="compositionally biased region" description="Low complexity" evidence="1">
    <location>
        <begin position="30"/>
        <end position="42"/>
    </location>
</feature>
<dbReference type="AlphaFoldDB" id="L9ZMY8"/>
<feature type="compositionally biased region" description="Polar residues" evidence="1">
    <location>
        <begin position="43"/>
        <end position="54"/>
    </location>
</feature>
<keyword evidence="3" id="KW-1185">Reference proteome</keyword>
<dbReference type="OrthoDB" id="24728at2157"/>